<keyword evidence="1" id="KW-0472">Membrane</keyword>
<keyword evidence="1" id="KW-1133">Transmembrane helix</keyword>
<protein>
    <submittedName>
        <fullName evidence="2">Membrane protein, PF03706 family</fullName>
    </submittedName>
</protein>
<accession>M6VV80</accession>
<name>M6VV80_9LEPT</name>
<dbReference type="OrthoDB" id="2542372at2"/>
<keyword evidence="1" id="KW-0812">Transmembrane</keyword>
<feature type="transmembrane region" description="Helical" evidence="1">
    <location>
        <begin position="243"/>
        <end position="261"/>
    </location>
</feature>
<feature type="transmembrane region" description="Helical" evidence="1">
    <location>
        <begin position="20"/>
        <end position="38"/>
    </location>
</feature>
<gene>
    <name evidence="2" type="ORF">LEP1GSC172_1799</name>
</gene>
<dbReference type="EMBL" id="AKWD02000043">
    <property type="protein sequence ID" value="EMO53458.1"/>
    <property type="molecule type" value="Genomic_DNA"/>
</dbReference>
<sequence length="318" mass="36811">MQDIRNQFFNFKKLSVYFKFLGYIVAFVSFYYLLKIFLEYDWSIVQKFNVRLLVFFFLILPLFYGFFFCLMGYAWKIILEFTVSNSISIPFPDILYIYTKANIGKYIPGNIMEFVIRNYLANKMRISHTNIAFSSFLEIGISLLIAVLIAFSLNHQSLIFIFSSFQDRLWFFMVAVFTALILFILLIYRSSQIRNLILRLFKKKSFYMFLTTSSIYLLVFVNLTLTLLLIFTELFEIPLNLRFSIQCISAFVISWIIGFVVPGAPGGLGVKEAVLVILLTGTASESTVVTVAMVHRIISVLGDITALAYSRFLLFLTK</sequence>
<feature type="transmembrane region" description="Helical" evidence="1">
    <location>
        <begin position="131"/>
        <end position="153"/>
    </location>
</feature>
<organism evidence="2 3">
    <name type="scientific">Leptospira noguchii</name>
    <dbReference type="NCBI Taxonomy" id="28182"/>
    <lineage>
        <taxon>Bacteria</taxon>
        <taxon>Pseudomonadati</taxon>
        <taxon>Spirochaetota</taxon>
        <taxon>Spirochaetia</taxon>
        <taxon>Leptospirales</taxon>
        <taxon>Leptospiraceae</taxon>
        <taxon>Leptospira</taxon>
    </lineage>
</organism>
<proteinExistence type="predicted"/>
<feature type="transmembrane region" description="Helical" evidence="1">
    <location>
        <begin position="50"/>
        <end position="75"/>
    </location>
</feature>
<reference evidence="2 3" key="1">
    <citation type="submission" date="2013-01" db="EMBL/GenBank/DDBJ databases">
        <authorList>
            <person name="Harkins D.M."/>
            <person name="Durkin A.S."/>
            <person name="Brinkac L.M."/>
            <person name="Haft D.H."/>
            <person name="Selengut J.D."/>
            <person name="Sanka R."/>
            <person name="DePew J."/>
            <person name="Purushe J."/>
            <person name="Matthias M.A."/>
            <person name="Vinetz J.M."/>
            <person name="Sutton G.G."/>
            <person name="Nierman W.C."/>
            <person name="Fouts D.E."/>
        </authorList>
    </citation>
    <scope>NUCLEOTIDE SEQUENCE [LARGE SCALE GENOMIC DNA]</scope>
    <source>
        <strain evidence="2 3">HAI1536</strain>
    </source>
</reference>
<feature type="transmembrane region" description="Helical" evidence="1">
    <location>
        <begin position="273"/>
        <end position="291"/>
    </location>
</feature>
<evidence type="ECO:0000313" key="3">
    <source>
        <dbReference type="Proteomes" id="UP000012112"/>
    </source>
</evidence>
<dbReference type="Proteomes" id="UP000012112">
    <property type="component" value="Unassembled WGS sequence"/>
</dbReference>
<evidence type="ECO:0000313" key="2">
    <source>
        <dbReference type="EMBL" id="EMO53458.1"/>
    </source>
</evidence>
<dbReference type="AlphaFoldDB" id="M6VV80"/>
<dbReference type="RefSeq" id="WP_002178661.1">
    <property type="nucleotide sequence ID" value="NZ_AKWD02000043.1"/>
</dbReference>
<evidence type="ECO:0000256" key="1">
    <source>
        <dbReference type="SAM" id="Phobius"/>
    </source>
</evidence>
<feature type="transmembrane region" description="Helical" evidence="1">
    <location>
        <begin position="209"/>
        <end position="231"/>
    </location>
</feature>
<comment type="caution">
    <text evidence="2">The sequence shown here is derived from an EMBL/GenBank/DDBJ whole genome shotgun (WGS) entry which is preliminary data.</text>
</comment>
<feature type="transmembrane region" description="Helical" evidence="1">
    <location>
        <begin position="169"/>
        <end position="188"/>
    </location>
</feature>